<dbReference type="AlphaFoldDB" id="A0AAE0MBE4"/>
<evidence type="ECO:0000259" key="4">
    <source>
        <dbReference type="Pfam" id="PF00732"/>
    </source>
</evidence>
<evidence type="ECO:0000256" key="1">
    <source>
        <dbReference type="ARBA" id="ARBA00010790"/>
    </source>
</evidence>
<dbReference type="InterPro" id="IPR036188">
    <property type="entry name" value="FAD/NAD-bd_sf"/>
</dbReference>
<name>A0AAE0MBE4_9PEZI</name>
<dbReference type="GO" id="GO:0050660">
    <property type="term" value="F:flavin adenine dinucleotide binding"/>
    <property type="evidence" value="ECO:0007669"/>
    <property type="project" value="InterPro"/>
</dbReference>
<gene>
    <name evidence="6" type="ORF">B0H66DRAFT_105411</name>
</gene>
<dbReference type="Pfam" id="PF00732">
    <property type="entry name" value="GMC_oxred_N"/>
    <property type="match status" value="1"/>
</dbReference>
<evidence type="ECO:0000256" key="2">
    <source>
        <dbReference type="PIRSR" id="PIRSR000137-1"/>
    </source>
</evidence>
<dbReference type="InterPro" id="IPR012132">
    <property type="entry name" value="GMC_OxRdtase"/>
</dbReference>
<protein>
    <submittedName>
        <fullName evidence="6">Glucose-methanol-choline oxidoreductase</fullName>
    </submittedName>
</protein>
<proteinExistence type="inferred from homology"/>
<dbReference type="PANTHER" id="PTHR11552">
    <property type="entry name" value="GLUCOSE-METHANOL-CHOLINE GMC OXIDOREDUCTASE"/>
    <property type="match status" value="1"/>
</dbReference>
<reference evidence="6" key="1">
    <citation type="journal article" date="2023" name="Mol. Phylogenet. Evol.">
        <title>Genome-scale phylogeny and comparative genomics of the fungal order Sordariales.</title>
        <authorList>
            <person name="Hensen N."/>
            <person name="Bonometti L."/>
            <person name="Westerberg I."/>
            <person name="Brannstrom I.O."/>
            <person name="Guillou S."/>
            <person name="Cros-Aarteil S."/>
            <person name="Calhoun S."/>
            <person name="Haridas S."/>
            <person name="Kuo A."/>
            <person name="Mondo S."/>
            <person name="Pangilinan J."/>
            <person name="Riley R."/>
            <person name="LaButti K."/>
            <person name="Andreopoulos B."/>
            <person name="Lipzen A."/>
            <person name="Chen C."/>
            <person name="Yan M."/>
            <person name="Daum C."/>
            <person name="Ng V."/>
            <person name="Clum A."/>
            <person name="Steindorff A."/>
            <person name="Ohm R.A."/>
            <person name="Martin F."/>
            <person name="Silar P."/>
            <person name="Natvig D.O."/>
            <person name="Lalanne C."/>
            <person name="Gautier V."/>
            <person name="Ament-Velasquez S.L."/>
            <person name="Kruys A."/>
            <person name="Hutchinson M.I."/>
            <person name="Powell A.J."/>
            <person name="Barry K."/>
            <person name="Miller A.N."/>
            <person name="Grigoriev I.V."/>
            <person name="Debuchy R."/>
            <person name="Gladieux P."/>
            <person name="Hiltunen Thoren M."/>
            <person name="Johannesson H."/>
        </authorList>
    </citation>
    <scope>NUCLEOTIDE SEQUENCE</scope>
    <source>
        <strain evidence="6">CBS 118394</strain>
    </source>
</reference>
<feature type="binding site" evidence="3">
    <location>
        <begin position="472"/>
        <end position="473"/>
    </location>
    <ligand>
        <name>FAD</name>
        <dbReference type="ChEBI" id="CHEBI:57692"/>
    </ligand>
</feature>
<dbReference type="Gene3D" id="3.50.50.60">
    <property type="entry name" value="FAD/NAD(P)-binding domain"/>
    <property type="match status" value="1"/>
</dbReference>
<keyword evidence="3" id="KW-0285">Flavoprotein</keyword>
<dbReference type="PIRSF" id="PIRSF000137">
    <property type="entry name" value="Alcohol_oxidase"/>
    <property type="match status" value="1"/>
</dbReference>
<feature type="domain" description="Glucose-methanol-choline oxidoreductase C-terminal" evidence="5">
    <location>
        <begin position="396"/>
        <end position="526"/>
    </location>
</feature>
<feature type="binding site" evidence="3">
    <location>
        <position position="233"/>
    </location>
    <ligand>
        <name>FAD</name>
        <dbReference type="ChEBI" id="CHEBI:57692"/>
    </ligand>
</feature>
<organism evidence="6 7">
    <name type="scientific">Apodospora peruviana</name>
    <dbReference type="NCBI Taxonomy" id="516989"/>
    <lineage>
        <taxon>Eukaryota</taxon>
        <taxon>Fungi</taxon>
        <taxon>Dikarya</taxon>
        <taxon>Ascomycota</taxon>
        <taxon>Pezizomycotina</taxon>
        <taxon>Sordariomycetes</taxon>
        <taxon>Sordariomycetidae</taxon>
        <taxon>Sordariales</taxon>
        <taxon>Lasiosphaeriaceae</taxon>
        <taxon>Apodospora</taxon>
    </lineage>
</organism>
<dbReference type="Gene3D" id="3.30.560.10">
    <property type="entry name" value="Glucose Oxidase, domain 3"/>
    <property type="match status" value="1"/>
</dbReference>
<evidence type="ECO:0000259" key="5">
    <source>
        <dbReference type="Pfam" id="PF05199"/>
    </source>
</evidence>
<feature type="domain" description="Glucose-methanol-choline oxidoreductase N-terminal" evidence="4">
    <location>
        <begin position="6"/>
        <end position="306"/>
    </location>
</feature>
<dbReference type="InterPro" id="IPR000172">
    <property type="entry name" value="GMC_OxRdtase_N"/>
</dbReference>
<dbReference type="InterPro" id="IPR007867">
    <property type="entry name" value="GMC_OxRtase_C"/>
</dbReference>
<dbReference type="Pfam" id="PF05199">
    <property type="entry name" value="GMC_oxred_C"/>
    <property type="match status" value="1"/>
</dbReference>
<feature type="active site" description="Proton donor" evidence="2">
    <location>
        <position position="473"/>
    </location>
</feature>
<evidence type="ECO:0000313" key="6">
    <source>
        <dbReference type="EMBL" id="KAK3324859.1"/>
    </source>
</evidence>
<evidence type="ECO:0000256" key="3">
    <source>
        <dbReference type="PIRSR" id="PIRSR000137-2"/>
    </source>
</evidence>
<comment type="similarity">
    <text evidence="1">Belongs to the GMC oxidoreductase family.</text>
</comment>
<dbReference type="EMBL" id="JAUEDM010000002">
    <property type="protein sequence ID" value="KAK3324859.1"/>
    <property type="molecule type" value="Genomic_DNA"/>
</dbReference>
<feature type="binding site" evidence="3">
    <location>
        <begin position="96"/>
        <end position="99"/>
    </location>
    <ligand>
        <name>FAD</name>
        <dbReference type="ChEBI" id="CHEBI:57692"/>
    </ligand>
</feature>
<keyword evidence="7" id="KW-1185">Reference proteome</keyword>
<feature type="active site" description="Proton acceptor" evidence="2">
    <location>
        <position position="517"/>
    </location>
</feature>
<reference evidence="6" key="2">
    <citation type="submission" date="2023-06" db="EMBL/GenBank/DDBJ databases">
        <authorList>
            <consortium name="Lawrence Berkeley National Laboratory"/>
            <person name="Haridas S."/>
            <person name="Hensen N."/>
            <person name="Bonometti L."/>
            <person name="Westerberg I."/>
            <person name="Brannstrom I.O."/>
            <person name="Guillou S."/>
            <person name="Cros-Aarteil S."/>
            <person name="Calhoun S."/>
            <person name="Kuo A."/>
            <person name="Mondo S."/>
            <person name="Pangilinan J."/>
            <person name="Riley R."/>
            <person name="Labutti K."/>
            <person name="Andreopoulos B."/>
            <person name="Lipzen A."/>
            <person name="Chen C."/>
            <person name="Yanf M."/>
            <person name="Daum C."/>
            <person name="Ng V."/>
            <person name="Clum A."/>
            <person name="Steindorff A."/>
            <person name="Ohm R."/>
            <person name="Martin F."/>
            <person name="Silar P."/>
            <person name="Natvig D."/>
            <person name="Lalanne C."/>
            <person name="Gautier V."/>
            <person name="Ament-Velasquez S.L."/>
            <person name="Kruys A."/>
            <person name="Hutchinson M.I."/>
            <person name="Powell A.J."/>
            <person name="Barry K."/>
            <person name="Miller A.N."/>
            <person name="Grigoriev I.V."/>
            <person name="Debuchy R."/>
            <person name="Gladieux P."/>
            <person name="Thoren M.H."/>
            <person name="Johannesson H."/>
        </authorList>
    </citation>
    <scope>NUCLEOTIDE SEQUENCE</scope>
    <source>
        <strain evidence="6">CBS 118394</strain>
    </source>
</reference>
<comment type="caution">
    <text evidence="6">The sequence shown here is derived from an EMBL/GenBank/DDBJ whole genome shotgun (WGS) entry which is preliminary data.</text>
</comment>
<dbReference type="GO" id="GO:0016614">
    <property type="term" value="F:oxidoreductase activity, acting on CH-OH group of donors"/>
    <property type="evidence" value="ECO:0007669"/>
    <property type="project" value="InterPro"/>
</dbReference>
<keyword evidence="3" id="KW-0274">FAD</keyword>
<comment type="cofactor">
    <cofactor evidence="3">
        <name>FAD</name>
        <dbReference type="ChEBI" id="CHEBI:57692"/>
    </cofactor>
</comment>
<dbReference type="SUPFAM" id="SSF54373">
    <property type="entry name" value="FAD-linked reductases, C-terminal domain"/>
    <property type="match status" value="1"/>
</dbReference>
<sequence length="541" mass="57939">MNPDTYDFIVVGAGPSGCSVASRLANTRSRPSVLLLESGGTNADPKFRLARERFMLWATHGLAIDYGYKTTPQAALNGRELAYHRGKGLGGSSATNLGVWDYGSKPEYDEWARLVGDDEWRWENVVARMKKIENFHDYTPTEMKKYAQPNPGTHGTEGPVDATLSAEWDPTLPLILDAVKAYGLPLNPDISGDQCIGFGVPAGTVNGGLRVTAASAYLTDKQSNLDVVTDSPVTRVLFDGLRAVGVEISGAKKYYSSKETIICAGSIDTPKLFLLSGVGPAEELSNLGISAVLDQPAIGTNLRDHPMIRLAASVKDGVILPSQPLATDTDIVSTCSGYCKLNTTGYAELATADAATQKHLSNPLAPAYELVTRITPKPSRDGFLWNASVVMMNSMSTGRIFLQSSDPNTPPAIDLNLLSHPYDVHATMDAVRSTAQLLQNSTIPTAGLAVGPKSLEDKDVLEFIKSNLGHLWHAAGTMKMGLASERDTCVAPDFRVLGLDGVRVADMSVAPIIPSNHTQSTAYLIGETAASKIIAEYKLDE</sequence>
<dbReference type="Proteomes" id="UP001283341">
    <property type="component" value="Unassembled WGS sequence"/>
</dbReference>
<dbReference type="PANTHER" id="PTHR11552:SF134">
    <property type="entry name" value="GLUCOSE-METHANOL-CHOLINE OXIDOREDUCTASE N-TERMINAL DOMAIN-CONTAINING PROTEIN"/>
    <property type="match status" value="1"/>
</dbReference>
<accession>A0AAE0MBE4</accession>
<dbReference type="SUPFAM" id="SSF51905">
    <property type="entry name" value="FAD/NAD(P)-binding domain"/>
    <property type="match status" value="1"/>
</dbReference>
<evidence type="ECO:0000313" key="7">
    <source>
        <dbReference type="Proteomes" id="UP001283341"/>
    </source>
</evidence>